<accession>A0ABY8QP83</accession>
<sequence length="577" mass="63181">MGFFAGRDDDSSIGDAETTSRFVRVAEGILDSWLAAHPEQASRLGVHDFDPLLGEREAGAIVDQAAVIVDSLGALDDIDDTALCDDDAVDLEIIRGRMAWELWETTELRTFEWNPLQHSPGRSIHDLIFRPGSDLPTRLRALASRLERFPDALQTARETLTDMPQVHVVAAIEQFCGARELLGNRLDAVIDQAKNQHEHSASECGPDSLGSLDRRRLDDARDEAAAALADHERWLIDELPHSHGDPVLGPERFSARLWYALDSTLTPDAVLTRAESDLIATEELLAELSARRGVSDPRELLAALRETGRSPHVLSMLRDQLAASEALTAGLGIATVPDDPRDVMWTPPSYFGSGDTVSVPGSLDDDVDALTAVSYLMIDGVPDQLSLREADEYSEQLGELSLASYAAREGVPGRLMQQAYARRYRGHTRVRSVFPSASFSGGWAVYAEEALAALRMERQPELAWEAELLSVIGKLGVITDAIVDIRVHAHGMTEDEALRLLVERGYRSKPVAKARWRQVLLNSTELTSPFAGYTELVDLLSTVTSGTTMSDDVRAGIHDEVLSHGTLAPRHLAALLI</sequence>
<evidence type="ECO:0000313" key="1">
    <source>
        <dbReference type="EMBL" id="WGW10763.1"/>
    </source>
</evidence>
<dbReference type="RefSeq" id="WP_349637546.1">
    <property type="nucleotide sequence ID" value="NZ_CP090958.1"/>
</dbReference>
<organism evidence="1 2">
    <name type="scientific">Saxibacter everestensis</name>
    <dbReference type="NCBI Taxonomy" id="2909229"/>
    <lineage>
        <taxon>Bacteria</taxon>
        <taxon>Bacillati</taxon>
        <taxon>Actinomycetota</taxon>
        <taxon>Actinomycetes</taxon>
        <taxon>Micrococcales</taxon>
        <taxon>Brevibacteriaceae</taxon>
        <taxon>Saxibacter</taxon>
    </lineage>
</organism>
<dbReference type="InterPro" id="IPR010281">
    <property type="entry name" value="DUF885"/>
</dbReference>
<proteinExistence type="predicted"/>
<dbReference type="Pfam" id="PF05960">
    <property type="entry name" value="DUF885"/>
    <property type="match status" value="1"/>
</dbReference>
<name>A0ABY8QP83_9MICO</name>
<keyword evidence="2" id="KW-1185">Reference proteome</keyword>
<dbReference type="EMBL" id="CP090958">
    <property type="protein sequence ID" value="WGW10763.1"/>
    <property type="molecule type" value="Genomic_DNA"/>
</dbReference>
<reference evidence="1 2" key="1">
    <citation type="submission" date="2023-05" db="EMBL/GenBank/DDBJ databases">
        <title>Lithophilousrod everest ZFBP1038 complete genpme.</title>
        <authorList>
            <person name="Tian M."/>
        </authorList>
    </citation>
    <scope>NUCLEOTIDE SEQUENCE [LARGE SCALE GENOMIC DNA]</scope>
    <source>
        <strain evidence="1 2">ZFBP1038</strain>
    </source>
</reference>
<evidence type="ECO:0000313" key="2">
    <source>
        <dbReference type="Proteomes" id="UP001209083"/>
    </source>
</evidence>
<protein>
    <submittedName>
        <fullName evidence="1">DUF885 family protein</fullName>
    </submittedName>
</protein>
<gene>
    <name evidence="1" type="ORF">LWF01_11570</name>
</gene>
<dbReference type="Proteomes" id="UP001209083">
    <property type="component" value="Chromosome"/>
</dbReference>